<feature type="region of interest" description="Disordered" evidence="1">
    <location>
        <begin position="332"/>
        <end position="360"/>
    </location>
</feature>
<reference evidence="2" key="1">
    <citation type="submission" date="2025-05" db="UniProtKB">
        <authorList>
            <consortium name="EnsemblMetazoa"/>
        </authorList>
    </citation>
    <scope>IDENTIFICATION</scope>
</reference>
<dbReference type="GeneID" id="126880704"/>
<evidence type="ECO:0000313" key="3">
    <source>
        <dbReference type="Proteomes" id="UP001652700"/>
    </source>
</evidence>
<feature type="compositionally biased region" description="Basic and acidic residues" evidence="1">
    <location>
        <begin position="137"/>
        <end position="149"/>
    </location>
</feature>
<feature type="compositionally biased region" description="Basic residues" evidence="1">
    <location>
        <begin position="107"/>
        <end position="116"/>
    </location>
</feature>
<feature type="compositionally biased region" description="Polar residues" evidence="1">
    <location>
        <begin position="226"/>
        <end position="236"/>
    </location>
</feature>
<organism evidence="2 3">
    <name type="scientific">Diabrotica virgifera virgifera</name>
    <name type="common">western corn rootworm</name>
    <dbReference type="NCBI Taxonomy" id="50390"/>
    <lineage>
        <taxon>Eukaryota</taxon>
        <taxon>Metazoa</taxon>
        <taxon>Ecdysozoa</taxon>
        <taxon>Arthropoda</taxon>
        <taxon>Hexapoda</taxon>
        <taxon>Insecta</taxon>
        <taxon>Pterygota</taxon>
        <taxon>Neoptera</taxon>
        <taxon>Endopterygota</taxon>
        <taxon>Coleoptera</taxon>
        <taxon>Polyphaga</taxon>
        <taxon>Cucujiformia</taxon>
        <taxon>Chrysomeloidea</taxon>
        <taxon>Chrysomelidae</taxon>
        <taxon>Galerucinae</taxon>
        <taxon>Diabroticina</taxon>
        <taxon>Diabroticites</taxon>
        <taxon>Diabrotica</taxon>
    </lineage>
</organism>
<dbReference type="RefSeq" id="XP_050500701.1">
    <property type="nucleotide sequence ID" value="XM_050644744.1"/>
</dbReference>
<evidence type="ECO:0000256" key="1">
    <source>
        <dbReference type="SAM" id="MobiDB-lite"/>
    </source>
</evidence>
<sequence length="360" mass="41346">MWLIKTRTVNSDTGPWKKNQWFDQECEQSLQQKVIKRQNQLAELEIPGPTLAEVKSAISSLKNHKAPGPDGIQELESDNDGKPIRRTTGHLVTLNDGGGKFREPEKPRKKKIKKKVDKGPEKDDFTTDEEMNNTSQRKNEEKMDHETTKKSATKRQRTTAQNGSEDEKTEEINSLMKIIQQQAEDIKIRDEEIKRLHAQIEDLKITMIQSNKTLIEHMDSRFNQLANTPTEKATPTTRKEDPPTATTKGAKDTKENTPTEASKGAKSKIKKQNEEFPALKEKKMVEKPKENEKDDWENKATASKLGNKLNLPLERLARKLLKGDFKRSINNGWYDNSDCKRKKKTRQELVTDNRDCKTKT</sequence>
<feature type="region of interest" description="Disordered" evidence="1">
    <location>
        <begin position="226"/>
        <end position="307"/>
    </location>
</feature>
<protein>
    <submittedName>
        <fullName evidence="2">Uncharacterized protein</fullName>
    </submittedName>
</protein>
<dbReference type="Proteomes" id="UP001652700">
    <property type="component" value="Unplaced"/>
</dbReference>
<feature type="compositionally biased region" description="Basic and acidic residues" evidence="1">
    <location>
        <begin position="271"/>
        <end position="298"/>
    </location>
</feature>
<accession>A0ABM5JRY6</accession>
<dbReference type="EnsemblMetazoa" id="XM_050644744.1">
    <property type="protein sequence ID" value="XP_050500701.1"/>
    <property type="gene ID" value="LOC126880704"/>
</dbReference>
<feature type="region of interest" description="Disordered" evidence="1">
    <location>
        <begin position="61"/>
        <end position="172"/>
    </location>
</feature>
<evidence type="ECO:0000313" key="2">
    <source>
        <dbReference type="EnsemblMetazoa" id="XP_050500701.1"/>
    </source>
</evidence>
<keyword evidence="3" id="KW-1185">Reference proteome</keyword>
<feature type="compositionally biased region" description="Basic and acidic residues" evidence="1">
    <location>
        <begin position="346"/>
        <end position="360"/>
    </location>
</feature>
<proteinExistence type="predicted"/>
<name>A0ABM5JRY6_DIAVI</name>